<dbReference type="AlphaFoldDB" id="G9I0X2"/>
<dbReference type="InterPro" id="IPR036146">
    <property type="entry name" value="Cyclotide_sf"/>
</dbReference>
<name>G9I0X2_9GENT</name>
<dbReference type="EMBL" id="JN542704">
    <property type="protein sequence ID" value="AEX01720.1"/>
    <property type="molecule type" value="mRNA"/>
</dbReference>
<organism evidence="4">
    <name type="scientific">Leptopetalum biflorum</name>
    <dbReference type="NCBI Taxonomy" id="462684"/>
    <lineage>
        <taxon>Eukaryota</taxon>
        <taxon>Viridiplantae</taxon>
        <taxon>Streptophyta</taxon>
        <taxon>Embryophyta</taxon>
        <taxon>Tracheophyta</taxon>
        <taxon>Spermatophyta</taxon>
        <taxon>Magnoliopsida</taxon>
        <taxon>eudicotyledons</taxon>
        <taxon>Gunneridae</taxon>
        <taxon>Pentapetalae</taxon>
        <taxon>asterids</taxon>
        <taxon>lamiids</taxon>
        <taxon>Gentianales</taxon>
        <taxon>Rubiaceae</taxon>
        <taxon>Rubioideae</taxon>
        <taxon>Spermacoceae</taxon>
        <taxon>Hedyotis-Oldenlandia complex</taxon>
        <taxon>Leptopetalum</taxon>
    </lineage>
</organism>
<protein>
    <submittedName>
        <fullName evidence="4">Hedyotide B1</fullName>
    </submittedName>
</protein>
<evidence type="ECO:0000256" key="1">
    <source>
        <dbReference type="ARBA" id="ARBA00022821"/>
    </source>
</evidence>
<accession>G9I0X2</accession>
<feature type="signal peptide" evidence="3">
    <location>
        <begin position="1"/>
        <end position="28"/>
    </location>
</feature>
<proteinExistence type="evidence at transcript level"/>
<dbReference type="InterPro" id="IPR005535">
    <property type="entry name" value="Cyclotide"/>
</dbReference>
<dbReference type="GO" id="GO:0006952">
    <property type="term" value="P:defense response"/>
    <property type="evidence" value="ECO:0007669"/>
    <property type="project" value="UniProtKB-KW"/>
</dbReference>
<sequence length="107" mass="11732">MAHFIKYLIMFLVIAACVGVLEVESAEADLTALGVRKMLDPPTEVSISLATEIQFKKELLGRLKGTRCGETCFVLPCWSAKFGCYCQKGFCYRNELTPTAAAASESE</sequence>
<dbReference type="EMBL" id="JN542706">
    <property type="protein sequence ID" value="AEX01722.1"/>
    <property type="molecule type" value="Genomic_DNA"/>
</dbReference>
<evidence type="ECO:0000313" key="4">
    <source>
        <dbReference type="EMBL" id="AEX01722.1"/>
    </source>
</evidence>
<keyword evidence="2" id="KW-1015">Disulfide bond</keyword>
<keyword evidence="1" id="KW-0611">Plant defense</keyword>
<feature type="chain" id="PRO_5010965581" evidence="3">
    <location>
        <begin position="29"/>
        <end position="107"/>
    </location>
</feature>
<dbReference type="SUPFAM" id="SSF57038">
    <property type="entry name" value="Cyclotides"/>
    <property type="match status" value="1"/>
</dbReference>
<evidence type="ECO:0000256" key="3">
    <source>
        <dbReference type="SAM" id="SignalP"/>
    </source>
</evidence>
<dbReference type="PROSITE" id="PS51257">
    <property type="entry name" value="PROKAR_LIPOPROTEIN"/>
    <property type="match status" value="1"/>
</dbReference>
<dbReference type="Pfam" id="PF03784">
    <property type="entry name" value="Cyclotide"/>
    <property type="match status" value="1"/>
</dbReference>
<evidence type="ECO:0000256" key="2">
    <source>
        <dbReference type="ARBA" id="ARBA00023157"/>
    </source>
</evidence>
<keyword evidence="3" id="KW-0732">Signal</keyword>
<reference evidence="4" key="2">
    <citation type="submission" date="2011-08" db="EMBL/GenBank/DDBJ databases">
        <authorList>
            <person name="Nguyen G.K.T."/>
            <person name="Wang W."/>
            <person name="Tam J.P."/>
        </authorList>
    </citation>
    <scope>NUCLEOTIDE SEQUENCE</scope>
</reference>
<gene>
    <name evidence="4" type="primary">hB1</name>
</gene>
<reference evidence="4" key="1">
    <citation type="journal article" date="2011" name="J. Biol. Chem.">
        <title>Discovery of a Linear Cyclotide from the Bracelet Subfamily and Its Disulfide Mapping by Top-down Mass Spectrometry.</title>
        <authorList>
            <person name="Nguyen G.K."/>
            <person name="Zhang S."/>
            <person name="Wang W."/>
            <person name="Wong C.T."/>
            <person name="Nguyen N.T."/>
            <person name="Tam J.P."/>
        </authorList>
    </citation>
    <scope>NUCLEOTIDE SEQUENCE</scope>
</reference>
<dbReference type="PROSITE" id="PS51052">
    <property type="entry name" value="CYCLOTIDE"/>
    <property type="match status" value="1"/>
</dbReference>